<dbReference type="Proteomes" id="UP000701853">
    <property type="component" value="Chromosome 8"/>
</dbReference>
<keyword evidence="1" id="KW-0863">Zinc-finger</keyword>
<dbReference type="GO" id="GO:0003676">
    <property type="term" value="F:nucleic acid binding"/>
    <property type="evidence" value="ECO:0007669"/>
    <property type="project" value="InterPro"/>
</dbReference>
<evidence type="ECO:0000259" key="3">
    <source>
        <dbReference type="PROSITE" id="PS50158"/>
    </source>
</evidence>
<dbReference type="InterPro" id="IPR001878">
    <property type="entry name" value="Znf_CCHC"/>
</dbReference>
<name>A0A8J5YQ61_9ROSI</name>
<dbReference type="AlphaFoldDB" id="A0A8J5YQ61"/>
<dbReference type="EMBL" id="JAHUZN010000008">
    <property type="protein sequence ID" value="KAG8486672.1"/>
    <property type="molecule type" value="Genomic_DNA"/>
</dbReference>
<dbReference type="PANTHER" id="PTHR31286:SF173">
    <property type="entry name" value="DUF4283 DOMAIN-CONTAINING PROTEIN"/>
    <property type="match status" value="1"/>
</dbReference>
<feature type="domain" description="CCHC-type" evidence="3">
    <location>
        <begin position="201"/>
        <end position="214"/>
    </location>
</feature>
<dbReference type="GO" id="GO:0008270">
    <property type="term" value="F:zinc ion binding"/>
    <property type="evidence" value="ECO:0007669"/>
    <property type="project" value="UniProtKB-KW"/>
</dbReference>
<protein>
    <recommendedName>
        <fullName evidence="3">CCHC-type domain-containing protein</fullName>
    </recommendedName>
</protein>
<proteinExistence type="predicted"/>
<accession>A0A8J5YQ61</accession>
<evidence type="ECO:0000313" key="4">
    <source>
        <dbReference type="EMBL" id="KAG8486672.1"/>
    </source>
</evidence>
<feature type="region of interest" description="Disordered" evidence="2">
    <location>
        <begin position="345"/>
        <end position="387"/>
    </location>
</feature>
<gene>
    <name evidence="4" type="ORF">CXB51_020076</name>
</gene>
<dbReference type="PANTHER" id="PTHR31286">
    <property type="entry name" value="GLYCINE-RICH CELL WALL STRUCTURAL PROTEIN 1.8-LIKE"/>
    <property type="match status" value="1"/>
</dbReference>
<keyword evidence="1" id="KW-0479">Metal-binding</keyword>
<comment type="caution">
    <text evidence="4">The sequence shown here is derived from an EMBL/GenBank/DDBJ whole genome shotgun (WGS) entry which is preliminary data.</text>
</comment>
<keyword evidence="1" id="KW-0862">Zinc</keyword>
<evidence type="ECO:0000313" key="5">
    <source>
        <dbReference type="Proteomes" id="UP000701853"/>
    </source>
</evidence>
<reference evidence="4 5" key="1">
    <citation type="journal article" date="2021" name="bioRxiv">
        <title>The Gossypium anomalum genome as a resource for cotton improvement and evolutionary analysis of hybrid incompatibility.</title>
        <authorList>
            <person name="Grover C.E."/>
            <person name="Yuan D."/>
            <person name="Arick M.A."/>
            <person name="Miller E.R."/>
            <person name="Hu G."/>
            <person name="Peterson D.G."/>
            <person name="Wendel J.F."/>
            <person name="Udall J.A."/>
        </authorList>
    </citation>
    <scope>NUCLEOTIDE SEQUENCE [LARGE SCALE GENOMIC DNA]</scope>
    <source>
        <strain evidence="4">JFW-Udall</strain>
        <tissue evidence="4">Leaf</tissue>
    </source>
</reference>
<dbReference type="PROSITE" id="PS50158">
    <property type="entry name" value="ZF_CCHC"/>
    <property type="match status" value="1"/>
</dbReference>
<organism evidence="4 5">
    <name type="scientific">Gossypium anomalum</name>
    <dbReference type="NCBI Taxonomy" id="47600"/>
    <lineage>
        <taxon>Eukaryota</taxon>
        <taxon>Viridiplantae</taxon>
        <taxon>Streptophyta</taxon>
        <taxon>Embryophyta</taxon>
        <taxon>Tracheophyta</taxon>
        <taxon>Spermatophyta</taxon>
        <taxon>Magnoliopsida</taxon>
        <taxon>eudicotyledons</taxon>
        <taxon>Gunneridae</taxon>
        <taxon>Pentapetalae</taxon>
        <taxon>rosids</taxon>
        <taxon>malvids</taxon>
        <taxon>Malvales</taxon>
        <taxon>Malvaceae</taxon>
        <taxon>Malvoideae</taxon>
        <taxon>Gossypium</taxon>
    </lineage>
</organism>
<dbReference type="InterPro" id="IPR040256">
    <property type="entry name" value="At4g02000-like"/>
</dbReference>
<keyword evidence="5" id="KW-1185">Reference proteome</keyword>
<evidence type="ECO:0000256" key="1">
    <source>
        <dbReference type="PROSITE-ProRule" id="PRU00047"/>
    </source>
</evidence>
<dbReference type="OrthoDB" id="7696066at2759"/>
<sequence length="741" mass="83395">MLVETRSSPSITWKDKLLVINSGDLDKKGLVSSGYSVDEDLEILEGDIHRSMVNGIPTIDFSERIQQILYKEMERTVVIKLLRRNIGYGALNTRALDDLWTIFDCPTLDKGFTPSQAYPNMVLAWIRLLGLPGFLYKRRILEEIGGIIGKVVRLDFNTDSRTRGRFARMAVYINLDKPLIAQVLVNDLHQKVEYEALPIICFTCGKYGHTKELCVTMQPGSSLGKEQNGDIPAKVTNEGDGVVYGPWMLVEKKIGIILGTLTSGTEDQSVDFGDSLKTGKFIEQMWKNNRGKEKVRGIKKNFGPKNFKVWRPAVDGAIGPYIAATPEAIGTLGPNEVKSNMATSCDGPSQVNGVLDRPSTKSGSQVDIPGGFSKSLNGSNSDGDASDIQTKADSMVLELVEIQVTDSIGGLNPQRHTVVSFNKKEPVGGDQLRKKNAPNSRGNKLAQIVSTLRGDVLEVVSPDSGKVVGVVNSYELSVSIILSISRILFAFWKPRVSGKKANAIIDKLGFDFSHRIESIGFAGGIWGNSVFNSFYIFVVYGSPDRVKRKTLWTNLLEVLPPDPLPWRILMPFFLLRIKKVISQQDFGFIGPDFTWQRGNIHERIDRALANDSWISAFPVERHKNFKELVSTKWRFTGMRKRHLMKVAWEYSEGMGWSSFSRLVDLEMEVRDELENVLNHEELLWRQKAKCDWLQFGDRNTKYFHSRTMQRRKLNRILALRISSGEWSSDQSVLRDEAARFF</sequence>
<feature type="compositionally biased region" description="Polar residues" evidence="2">
    <location>
        <begin position="374"/>
        <end position="387"/>
    </location>
</feature>
<evidence type="ECO:0000256" key="2">
    <source>
        <dbReference type="SAM" id="MobiDB-lite"/>
    </source>
</evidence>